<dbReference type="SMART" id="SM00418">
    <property type="entry name" value="HTH_ARSR"/>
    <property type="match status" value="1"/>
</dbReference>
<sequence>MLQGLRASLPAVQPSLFGNLIALAGNRMTDHCKDCPPKPALRARPLLSSIQARELADLFKVLANDTRLRLLHAIAIEQEIRVSDLAQAVGMKAQAVSNQLQRLLDVGILASRREGNSIYYRIHDPCVINLLDQGWCLMEDARQSPARVA</sequence>
<dbReference type="InterPro" id="IPR001845">
    <property type="entry name" value="HTH_ArsR_DNA-bd_dom"/>
</dbReference>
<gene>
    <name evidence="5" type="ORF">RM532_13470</name>
</gene>
<dbReference type="Pfam" id="PF25212">
    <property type="entry name" value="HVO_A0114"/>
    <property type="match status" value="1"/>
</dbReference>
<dbReference type="PROSITE" id="PS50987">
    <property type="entry name" value="HTH_ARSR_2"/>
    <property type="match status" value="1"/>
</dbReference>
<comment type="caution">
    <text evidence="5">The sequence shown here is derived from an EMBL/GenBank/DDBJ whole genome shotgun (WGS) entry which is preliminary data.</text>
</comment>
<evidence type="ECO:0000313" key="5">
    <source>
        <dbReference type="EMBL" id="MDT0635959.1"/>
    </source>
</evidence>
<dbReference type="InterPro" id="IPR051011">
    <property type="entry name" value="Metal_resp_trans_reg"/>
</dbReference>
<protein>
    <submittedName>
        <fullName evidence="5">Metalloregulator ArsR/SmtB family transcription factor</fullName>
    </submittedName>
</protein>
<dbReference type="CDD" id="cd00090">
    <property type="entry name" value="HTH_ARSR"/>
    <property type="match status" value="1"/>
</dbReference>
<evidence type="ECO:0000256" key="1">
    <source>
        <dbReference type="ARBA" id="ARBA00023015"/>
    </source>
</evidence>
<evidence type="ECO:0000256" key="2">
    <source>
        <dbReference type="ARBA" id="ARBA00023125"/>
    </source>
</evidence>
<name>A0ABU3C3N8_9GAMM</name>
<evidence type="ECO:0000256" key="3">
    <source>
        <dbReference type="ARBA" id="ARBA00023163"/>
    </source>
</evidence>
<evidence type="ECO:0000259" key="4">
    <source>
        <dbReference type="PROSITE" id="PS50987"/>
    </source>
</evidence>
<keyword evidence="1" id="KW-0805">Transcription regulation</keyword>
<proteinExistence type="predicted"/>
<dbReference type="NCBIfam" id="NF033788">
    <property type="entry name" value="HTH_metalloreg"/>
    <property type="match status" value="1"/>
</dbReference>
<accession>A0ABU3C3N8</accession>
<dbReference type="PANTHER" id="PTHR43132:SF6">
    <property type="entry name" value="HTH-TYPE TRANSCRIPTIONAL REPRESSOR CZRA"/>
    <property type="match status" value="1"/>
</dbReference>
<dbReference type="InterPro" id="IPR011991">
    <property type="entry name" value="ArsR-like_HTH"/>
</dbReference>
<feature type="domain" description="HTH arsR-type" evidence="4">
    <location>
        <begin position="47"/>
        <end position="142"/>
    </location>
</feature>
<dbReference type="PANTHER" id="PTHR43132">
    <property type="entry name" value="ARSENICAL RESISTANCE OPERON REPRESSOR ARSR-RELATED"/>
    <property type="match status" value="1"/>
</dbReference>
<keyword evidence="3" id="KW-0804">Transcription</keyword>
<dbReference type="PRINTS" id="PR00778">
    <property type="entry name" value="HTHARSR"/>
</dbReference>
<keyword evidence="2" id="KW-0238">DNA-binding</keyword>
<dbReference type="Proteomes" id="UP001251857">
    <property type="component" value="Unassembled WGS sequence"/>
</dbReference>
<dbReference type="EMBL" id="JAVRIB010000015">
    <property type="protein sequence ID" value="MDT0635959.1"/>
    <property type="molecule type" value="Genomic_DNA"/>
</dbReference>
<keyword evidence="6" id="KW-1185">Reference proteome</keyword>
<reference evidence="5 6" key="1">
    <citation type="submission" date="2023-09" db="EMBL/GenBank/DDBJ databases">
        <authorList>
            <person name="Rey-Velasco X."/>
        </authorList>
    </citation>
    <scope>NUCLEOTIDE SEQUENCE [LARGE SCALE GENOMIC DNA]</scope>
    <source>
        <strain evidence="5 6">W335</strain>
    </source>
</reference>
<dbReference type="Gene3D" id="1.10.10.10">
    <property type="entry name" value="Winged helix-like DNA-binding domain superfamily/Winged helix DNA-binding domain"/>
    <property type="match status" value="1"/>
</dbReference>
<dbReference type="InterPro" id="IPR036390">
    <property type="entry name" value="WH_DNA-bd_sf"/>
</dbReference>
<evidence type="ECO:0000313" key="6">
    <source>
        <dbReference type="Proteomes" id="UP001251857"/>
    </source>
</evidence>
<organism evidence="5 6">
    <name type="scientific">Spectribacter hydrogenoxidans</name>
    <dbReference type="NCBI Taxonomy" id="3075608"/>
    <lineage>
        <taxon>Bacteria</taxon>
        <taxon>Pseudomonadati</taxon>
        <taxon>Pseudomonadota</taxon>
        <taxon>Gammaproteobacteria</taxon>
        <taxon>Salinisphaerales</taxon>
        <taxon>Salinisphaeraceae</taxon>
        <taxon>Spectribacter</taxon>
    </lineage>
</organism>
<dbReference type="InterPro" id="IPR036388">
    <property type="entry name" value="WH-like_DNA-bd_sf"/>
</dbReference>
<dbReference type="SUPFAM" id="SSF46785">
    <property type="entry name" value="Winged helix' DNA-binding domain"/>
    <property type="match status" value="1"/>
</dbReference>